<keyword evidence="3" id="KW-1185">Reference proteome</keyword>
<dbReference type="Proteomes" id="UP000027222">
    <property type="component" value="Unassembled WGS sequence"/>
</dbReference>
<protein>
    <submittedName>
        <fullName evidence="2">Uncharacterized protein</fullName>
    </submittedName>
</protein>
<proteinExistence type="predicted"/>
<accession>A0A067U1A5</accession>
<evidence type="ECO:0000313" key="3">
    <source>
        <dbReference type="Proteomes" id="UP000027222"/>
    </source>
</evidence>
<dbReference type="EMBL" id="KL142367">
    <property type="protein sequence ID" value="KDR86054.1"/>
    <property type="molecule type" value="Genomic_DNA"/>
</dbReference>
<feature type="region of interest" description="Disordered" evidence="1">
    <location>
        <begin position="69"/>
        <end position="96"/>
    </location>
</feature>
<name>A0A067U1A5_GALM3</name>
<dbReference type="AlphaFoldDB" id="A0A067U1A5"/>
<gene>
    <name evidence="2" type="ORF">GALMADRAFT_205268</name>
</gene>
<organism evidence="2 3">
    <name type="scientific">Galerina marginata (strain CBS 339.88)</name>
    <dbReference type="NCBI Taxonomy" id="685588"/>
    <lineage>
        <taxon>Eukaryota</taxon>
        <taxon>Fungi</taxon>
        <taxon>Dikarya</taxon>
        <taxon>Basidiomycota</taxon>
        <taxon>Agaricomycotina</taxon>
        <taxon>Agaricomycetes</taxon>
        <taxon>Agaricomycetidae</taxon>
        <taxon>Agaricales</taxon>
        <taxon>Agaricineae</taxon>
        <taxon>Strophariaceae</taxon>
        <taxon>Galerina</taxon>
    </lineage>
</organism>
<evidence type="ECO:0000313" key="2">
    <source>
        <dbReference type="EMBL" id="KDR86054.1"/>
    </source>
</evidence>
<sequence>MSLNRIRCKREIGRECNHTSWSLEEHGSYRCMMGWNSRGGAASWRSSEPQNSDKKRRIYLDAEGSTTWPTSKPGVLASASGYATRKTKSQQKAKEESRAVELIVVASASGYATRKTKSQQKAKEESRAVELIVVDSRQEAEEKWAAPPLEPVDATRKAMTLTGTNPRTSYGLTTKFLGWQEYLGRKGNEGEMWAGLITNTALATAAEQTTTEEAGGSGCKPSLA</sequence>
<dbReference type="HOGENOM" id="CLU_1235092_0_0_1"/>
<reference evidence="3" key="1">
    <citation type="journal article" date="2014" name="Proc. Natl. Acad. Sci. U.S.A.">
        <title>Extensive sampling of basidiomycete genomes demonstrates inadequacy of the white-rot/brown-rot paradigm for wood decay fungi.</title>
        <authorList>
            <person name="Riley R."/>
            <person name="Salamov A.A."/>
            <person name="Brown D.W."/>
            <person name="Nagy L.G."/>
            <person name="Floudas D."/>
            <person name="Held B.W."/>
            <person name="Levasseur A."/>
            <person name="Lombard V."/>
            <person name="Morin E."/>
            <person name="Otillar R."/>
            <person name="Lindquist E.A."/>
            <person name="Sun H."/>
            <person name="LaButti K.M."/>
            <person name="Schmutz J."/>
            <person name="Jabbour D."/>
            <person name="Luo H."/>
            <person name="Baker S.E."/>
            <person name="Pisabarro A.G."/>
            <person name="Walton J.D."/>
            <person name="Blanchette R.A."/>
            <person name="Henrissat B."/>
            <person name="Martin F."/>
            <person name="Cullen D."/>
            <person name="Hibbett D.S."/>
            <person name="Grigoriev I.V."/>
        </authorList>
    </citation>
    <scope>NUCLEOTIDE SEQUENCE [LARGE SCALE GENOMIC DNA]</scope>
    <source>
        <strain evidence="3">CBS 339.88</strain>
    </source>
</reference>
<evidence type="ECO:0000256" key="1">
    <source>
        <dbReference type="SAM" id="MobiDB-lite"/>
    </source>
</evidence>